<gene>
    <name evidence="4" type="ORF">TWF191_011180</name>
    <name evidence="3" type="ORF">TWF679_007752</name>
</gene>
<evidence type="ECO:0000256" key="1">
    <source>
        <dbReference type="SAM" id="Coils"/>
    </source>
</evidence>
<feature type="region of interest" description="Disordered" evidence="2">
    <location>
        <begin position="72"/>
        <end position="136"/>
    </location>
</feature>
<feature type="compositionally biased region" description="Gly residues" evidence="2">
    <location>
        <begin position="97"/>
        <end position="120"/>
    </location>
</feature>
<organism evidence="3 6">
    <name type="scientific">Orbilia oligospora</name>
    <name type="common">Nematode-trapping fungus</name>
    <name type="synonym">Arthrobotrys oligospora</name>
    <dbReference type="NCBI Taxonomy" id="2813651"/>
    <lineage>
        <taxon>Eukaryota</taxon>
        <taxon>Fungi</taxon>
        <taxon>Dikarya</taxon>
        <taxon>Ascomycota</taxon>
        <taxon>Pezizomycotina</taxon>
        <taxon>Orbiliomycetes</taxon>
        <taxon>Orbiliales</taxon>
        <taxon>Orbiliaceae</taxon>
        <taxon>Orbilia</taxon>
    </lineage>
</organism>
<feature type="compositionally biased region" description="Low complexity" evidence="2">
    <location>
        <begin position="121"/>
        <end position="132"/>
    </location>
</feature>
<feature type="region of interest" description="Disordered" evidence="2">
    <location>
        <begin position="514"/>
        <end position="580"/>
    </location>
</feature>
<sequence length="684" mass="77744">MSDDKSTKSPDSTNNPSASQPHQQEDFIASVRRFADEHISAALHSVFGIPSILQTPQSSNWIREEVERNRFENMNRREGGNGGDEPRSSSDRDGGDGKNNGGGSSGSGVSGFGGGSGGSGQNPSSPSSSDTSSNKDRDDEIVLTITLPNIPMPPEVLLPEPLFNIGLRAIDLLDRNLSGHISQLEKLIDEEMERQKELSTAKQRTDYGIFQNDFERLLDMEARVKEARASRLKDGVTPEAVIVKGTQINGGEPKFSVTRQTAQQQSSILKELFGEDMYGAQRKHPLFTSFFDEFLPDGRYNEREQPPPEVVGGWKTTTQSTMAPVSPLQENPLGQIFKMMMAPWIQKIYESSDPSRFDVKGRVMNRVKNDIWNDKREDNPSFEEFQKLMHEERNKAAKERMQQLTEKRQELDKMIKENMDQEGNPPFEEFQKLIHEERNKAALRMQKLVEKQQDLDKIVKEKREREDDPSFEEFQKLMHEESKKVSRRMQQLVEKRQDLDEIIKENTEREGNVDKVLEGVRFPNSNSTEKTEEEREPKTELELHDFFAGLTSKDKPRTDNRMLVSESMSTTARTEADGITRLKKVRERRYSDGTLEREEYTEENAAGLGSLLGTIRRFDSPTRRNGNSNNHPVIRAIEEHKKQSKAHPAETKVSPAVTPESKDDDDTKNGGWGSWLWASGKKKD</sequence>
<dbReference type="Proteomes" id="UP000614610">
    <property type="component" value="Unassembled WGS sequence"/>
</dbReference>
<feature type="compositionally biased region" description="Basic and acidic residues" evidence="2">
    <location>
        <begin position="72"/>
        <end position="96"/>
    </location>
</feature>
<reference evidence="3 5" key="1">
    <citation type="submission" date="2019-06" db="EMBL/GenBank/DDBJ databases">
        <authorList>
            <person name="Palmer J.M."/>
        </authorList>
    </citation>
    <scope>NUCLEOTIDE SEQUENCE</scope>
    <source>
        <strain evidence="4 5">TWF191</strain>
        <strain evidence="3">TWF679</strain>
    </source>
</reference>
<dbReference type="AlphaFoldDB" id="A0A6G1LV42"/>
<protein>
    <submittedName>
        <fullName evidence="3">Uncharacterized protein</fullName>
    </submittedName>
</protein>
<dbReference type="EMBL" id="WIWT01000047">
    <property type="protein sequence ID" value="KAF3208398.1"/>
    <property type="molecule type" value="Genomic_DNA"/>
</dbReference>
<feature type="compositionally biased region" description="Basic and acidic residues" evidence="2">
    <location>
        <begin position="529"/>
        <end position="545"/>
    </location>
</feature>
<keyword evidence="1" id="KW-0175">Coiled coil</keyword>
<accession>A0A6G1LV42</accession>
<feature type="region of interest" description="Disordered" evidence="2">
    <location>
        <begin position="617"/>
        <end position="684"/>
    </location>
</feature>
<comment type="caution">
    <text evidence="3">The sequence shown here is derived from an EMBL/GenBank/DDBJ whole genome shotgun (WGS) entry which is preliminary data.</text>
</comment>
<feature type="region of interest" description="Disordered" evidence="2">
    <location>
        <begin position="1"/>
        <end position="27"/>
    </location>
</feature>
<feature type="coiled-coil region" evidence="1">
    <location>
        <begin position="387"/>
        <end position="465"/>
    </location>
</feature>
<evidence type="ECO:0000256" key="2">
    <source>
        <dbReference type="SAM" id="MobiDB-lite"/>
    </source>
</evidence>
<dbReference type="OrthoDB" id="4586300at2759"/>
<name>A0A6G1LV42_ORBOL</name>
<proteinExistence type="predicted"/>
<evidence type="ECO:0000313" key="5">
    <source>
        <dbReference type="Proteomes" id="UP000483672"/>
    </source>
</evidence>
<dbReference type="EMBL" id="WIPF01000094">
    <property type="protein sequence ID" value="KAF3210448.1"/>
    <property type="molecule type" value="Genomic_DNA"/>
</dbReference>
<evidence type="ECO:0000313" key="6">
    <source>
        <dbReference type="Proteomes" id="UP000614610"/>
    </source>
</evidence>
<dbReference type="Proteomes" id="UP000483672">
    <property type="component" value="Unassembled WGS sequence"/>
</dbReference>
<evidence type="ECO:0000313" key="4">
    <source>
        <dbReference type="EMBL" id="KAF3210448.1"/>
    </source>
</evidence>
<evidence type="ECO:0000313" key="3">
    <source>
        <dbReference type="EMBL" id="KAF3208398.1"/>
    </source>
</evidence>